<evidence type="ECO:0000256" key="1">
    <source>
        <dbReference type="SAM" id="MobiDB-lite"/>
    </source>
</evidence>
<feature type="region of interest" description="Disordered" evidence="1">
    <location>
        <begin position="63"/>
        <end position="100"/>
    </location>
</feature>
<dbReference type="Proteomes" id="UP001271890">
    <property type="component" value="Unassembled WGS sequence"/>
</dbReference>
<reference evidence="3" key="1">
    <citation type="journal article" date="2024" name="Toxins">
        <title>Genome Sequence Analysis of Native Xenorhabdus Strains Isolated from Entomopathogenic Nematodes in Argentina.</title>
        <authorList>
            <person name="Palma L."/>
            <person name="Frizzo L."/>
            <person name="Kaiser S."/>
            <person name="Berry C."/>
            <person name="Caballero P."/>
            <person name="Bode H.B."/>
            <person name="Del Valle E.E."/>
        </authorList>
    </citation>
    <scope>NUCLEOTIDE SEQUENCE [LARGE SCALE GENOMIC DNA]</scope>
    <source>
        <strain evidence="3">12</strain>
    </source>
</reference>
<dbReference type="EMBL" id="VCDN01000075">
    <property type="protein sequence ID" value="MDX7988901.1"/>
    <property type="molecule type" value="Genomic_DNA"/>
</dbReference>
<accession>A0ABU4SDU9</accession>
<keyword evidence="3" id="KW-1185">Reference proteome</keyword>
<evidence type="ECO:0000313" key="2">
    <source>
        <dbReference type="EMBL" id="MDX7988901.1"/>
    </source>
</evidence>
<dbReference type="RefSeq" id="WP_319931299.1">
    <property type="nucleotide sequence ID" value="NZ_VCDN01000075.1"/>
</dbReference>
<evidence type="ECO:0000313" key="3">
    <source>
        <dbReference type="Proteomes" id="UP001271890"/>
    </source>
</evidence>
<feature type="compositionally biased region" description="Polar residues" evidence="1">
    <location>
        <begin position="63"/>
        <end position="98"/>
    </location>
</feature>
<protein>
    <submittedName>
        <fullName evidence="2">Uncharacterized protein</fullName>
    </submittedName>
</protein>
<comment type="caution">
    <text evidence="2">The sequence shown here is derived from an EMBL/GenBank/DDBJ whole genome shotgun (WGS) entry which is preliminary data.</text>
</comment>
<proteinExistence type="predicted"/>
<name>A0ABU4SDU9_9GAMM</name>
<sequence>MTNYVMMAVFITTLNALYMPKALCISKALSTNKASCTHKSSCITKVLCKKKLCKNARQKKLTKTLNSPASHHNALTHSLSKSKNSRDLAQNKNNNDQKACTKYQMPPGWGEWATKNDLSEIEDFYVFKDDKGDIQVKIVPVENDDTSYPLMPKDLLIIKNNQLKQLKDWMSSIIEKII</sequence>
<organism evidence="2 3">
    <name type="scientific">Xenorhabdus santafensis</name>
    <dbReference type="NCBI Taxonomy" id="2582833"/>
    <lineage>
        <taxon>Bacteria</taxon>
        <taxon>Pseudomonadati</taxon>
        <taxon>Pseudomonadota</taxon>
        <taxon>Gammaproteobacteria</taxon>
        <taxon>Enterobacterales</taxon>
        <taxon>Morganellaceae</taxon>
        <taxon>Xenorhabdus</taxon>
    </lineage>
</organism>
<gene>
    <name evidence="2" type="ORF">FE392_16475</name>
</gene>